<dbReference type="InterPro" id="IPR022712">
    <property type="entry name" value="Beta_Casp"/>
</dbReference>
<dbReference type="SUPFAM" id="SSF56281">
    <property type="entry name" value="Metallo-hydrolase/oxidoreductase"/>
    <property type="match status" value="1"/>
</dbReference>
<feature type="domain" description="Metallo-beta-lactamase" evidence="2">
    <location>
        <begin position="13"/>
        <end position="233"/>
    </location>
</feature>
<evidence type="ECO:0000259" key="3">
    <source>
        <dbReference type="SMART" id="SM01027"/>
    </source>
</evidence>
<dbReference type="EMBL" id="MFEN01000043">
    <property type="protein sequence ID" value="OGE83410.1"/>
    <property type="molecule type" value="Genomic_DNA"/>
</dbReference>
<dbReference type="PANTHER" id="PTHR11203">
    <property type="entry name" value="CLEAVAGE AND POLYADENYLATION SPECIFICITY FACTOR FAMILY MEMBER"/>
    <property type="match status" value="1"/>
</dbReference>
<dbReference type="InterPro" id="IPR001279">
    <property type="entry name" value="Metallo-B-lactamas"/>
</dbReference>
<dbReference type="CDD" id="cd16295">
    <property type="entry name" value="TTHA0252-CPSF-like_MBL-fold"/>
    <property type="match status" value="1"/>
</dbReference>
<dbReference type="Proteomes" id="UP000176339">
    <property type="component" value="Unassembled WGS sequence"/>
</dbReference>
<organism evidence="4 5">
    <name type="scientific">Candidatus Doudnabacteria bacterium RIFCSPHIGHO2_01_FULL_49_9</name>
    <dbReference type="NCBI Taxonomy" id="1817827"/>
    <lineage>
        <taxon>Bacteria</taxon>
        <taxon>Candidatus Doudnaibacteriota</taxon>
    </lineage>
</organism>
<accession>A0A1F5P1B4</accession>
<comment type="caution">
    <text evidence="4">The sequence shown here is derived from an EMBL/GenBank/DDBJ whole genome shotgun (WGS) entry which is preliminary data.</text>
</comment>
<evidence type="ECO:0008006" key="6">
    <source>
        <dbReference type="Google" id="ProtNLM"/>
    </source>
</evidence>
<keyword evidence="1" id="KW-0378">Hydrolase</keyword>
<dbReference type="SMART" id="SM00849">
    <property type="entry name" value="Lactamase_B"/>
    <property type="match status" value="1"/>
</dbReference>
<name>A0A1F5P1B4_9BACT</name>
<dbReference type="Pfam" id="PF07521">
    <property type="entry name" value="RMMBL"/>
    <property type="match status" value="1"/>
</dbReference>
<feature type="domain" description="Beta-Casp" evidence="3">
    <location>
        <begin position="245"/>
        <end position="370"/>
    </location>
</feature>
<evidence type="ECO:0000259" key="2">
    <source>
        <dbReference type="SMART" id="SM00849"/>
    </source>
</evidence>
<reference evidence="4 5" key="1">
    <citation type="journal article" date="2016" name="Nat. Commun.">
        <title>Thousands of microbial genomes shed light on interconnected biogeochemical processes in an aquifer system.</title>
        <authorList>
            <person name="Anantharaman K."/>
            <person name="Brown C.T."/>
            <person name="Hug L.A."/>
            <person name="Sharon I."/>
            <person name="Castelle C.J."/>
            <person name="Probst A.J."/>
            <person name="Thomas B.C."/>
            <person name="Singh A."/>
            <person name="Wilkins M.J."/>
            <person name="Karaoz U."/>
            <person name="Brodie E.L."/>
            <person name="Williams K.H."/>
            <person name="Hubbard S.S."/>
            <person name="Banfield J.F."/>
        </authorList>
    </citation>
    <scope>NUCLEOTIDE SEQUENCE [LARGE SCALE GENOMIC DNA]</scope>
</reference>
<sequence length="456" mass="51164">MILKFYGATQGVTGSNFLLESTDKKTGKNIQVMVDCGLHQGSHYCERHNFEPFPYNPKEIKAVFITHAHIDHSGLLPKLYRHGSRGKVFGTSPTRDFVYALLVDSEDILKREAAREKQKPLYDTKDVDGLMTLWEDVAFDKEIEFHGLKIVFKNAGHILGSSSVIIKADGRSVLFSGDIGNTSPVLINHFDKIEESIDYCLMESTYGARLHEGIDDSKELLENVVEDTVHAGGALMIPAFAMERTQRLLYELNDLIEKCRIPKVPVFIDSPLAIKLTDIYHKYHDYFSKEAGEIMSGGDRLFNFPGLHFTPTTEESKKINDFKPPKIIIAGSGMSNGGRILHHEIRYLPDPKSTILFIGYQAAGSLGRRILDGEKIIKIFGEEVHVRCRVVSIGGYSAHADQKGLLEWLKPMRATLKKVFLVHGEPEQSNELASQIRDHMAVEAVTPSLNEEIVLE</sequence>
<evidence type="ECO:0000256" key="1">
    <source>
        <dbReference type="ARBA" id="ARBA00022801"/>
    </source>
</evidence>
<dbReference type="InterPro" id="IPR011108">
    <property type="entry name" value="RMMBL"/>
</dbReference>
<evidence type="ECO:0000313" key="5">
    <source>
        <dbReference type="Proteomes" id="UP000176339"/>
    </source>
</evidence>
<dbReference type="SMART" id="SM01027">
    <property type="entry name" value="Beta-Casp"/>
    <property type="match status" value="1"/>
</dbReference>
<proteinExistence type="predicted"/>
<dbReference type="Pfam" id="PF00753">
    <property type="entry name" value="Lactamase_B"/>
    <property type="match status" value="1"/>
</dbReference>
<dbReference type="AlphaFoldDB" id="A0A1F5P1B4"/>
<dbReference type="PANTHER" id="PTHR11203:SF37">
    <property type="entry name" value="INTEGRATOR COMPLEX SUBUNIT 11"/>
    <property type="match status" value="1"/>
</dbReference>
<dbReference type="Gene3D" id="3.60.15.10">
    <property type="entry name" value="Ribonuclease Z/Hydroxyacylglutathione hydrolase-like"/>
    <property type="match status" value="1"/>
</dbReference>
<protein>
    <recommendedName>
        <fullName evidence="6">MBL fold hydrolase</fullName>
    </recommendedName>
</protein>
<dbReference type="InterPro" id="IPR036866">
    <property type="entry name" value="RibonucZ/Hydroxyglut_hydro"/>
</dbReference>
<dbReference type="InterPro" id="IPR050698">
    <property type="entry name" value="MBL"/>
</dbReference>
<dbReference type="GO" id="GO:0016787">
    <property type="term" value="F:hydrolase activity"/>
    <property type="evidence" value="ECO:0007669"/>
    <property type="project" value="UniProtKB-KW"/>
</dbReference>
<gene>
    <name evidence="4" type="ORF">A2846_01390</name>
</gene>
<dbReference type="Gene3D" id="3.40.50.10890">
    <property type="match status" value="1"/>
</dbReference>
<dbReference type="GO" id="GO:0004521">
    <property type="term" value="F:RNA endonuclease activity"/>
    <property type="evidence" value="ECO:0007669"/>
    <property type="project" value="TreeGrafter"/>
</dbReference>
<dbReference type="Pfam" id="PF10996">
    <property type="entry name" value="Beta-Casp"/>
    <property type="match status" value="1"/>
</dbReference>
<evidence type="ECO:0000313" key="4">
    <source>
        <dbReference type="EMBL" id="OGE83410.1"/>
    </source>
</evidence>